<evidence type="ECO:0000256" key="8">
    <source>
        <dbReference type="PROSITE-ProRule" id="PRU00169"/>
    </source>
</evidence>
<organism evidence="14 15">
    <name type="scientific">Chaetoceros tenuissimus</name>
    <dbReference type="NCBI Taxonomy" id="426638"/>
    <lineage>
        <taxon>Eukaryota</taxon>
        <taxon>Sar</taxon>
        <taxon>Stramenopiles</taxon>
        <taxon>Ochrophyta</taxon>
        <taxon>Bacillariophyta</taxon>
        <taxon>Coscinodiscophyceae</taxon>
        <taxon>Chaetocerotophycidae</taxon>
        <taxon>Chaetocerotales</taxon>
        <taxon>Chaetocerotaceae</taxon>
        <taxon>Chaetoceros</taxon>
    </lineage>
</organism>
<gene>
    <name evidence="14" type="ORF">CTEN210_11218</name>
</gene>
<evidence type="ECO:0000259" key="11">
    <source>
        <dbReference type="PROSITE" id="PS50110"/>
    </source>
</evidence>
<dbReference type="EC" id="2.7.13.3" evidence="3"/>
<evidence type="ECO:0000256" key="9">
    <source>
        <dbReference type="SAM" id="MobiDB-lite"/>
    </source>
</evidence>
<feature type="domain" description="PAS" evidence="12">
    <location>
        <begin position="411"/>
        <end position="482"/>
    </location>
</feature>
<feature type="domain" description="PAS" evidence="12">
    <location>
        <begin position="284"/>
        <end position="355"/>
    </location>
</feature>
<dbReference type="Pfam" id="PF02518">
    <property type="entry name" value="HATPase_c"/>
    <property type="match status" value="1"/>
</dbReference>
<feature type="domain" description="Histidine kinase" evidence="10">
    <location>
        <begin position="1822"/>
        <end position="2034"/>
    </location>
</feature>
<evidence type="ECO:0000256" key="5">
    <source>
        <dbReference type="ARBA" id="ARBA00022679"/>
    </source>
</evidence>
<keyword evidence="5" id="KW-0808">Transferase</keyword>
<evidence type="ECO:0000256" key="2">
    <source>
        <dbReference type="ARBA" id="ARBA00011738"/>
    </source>
</evidence>
<dbReference type="SMART" id="SM00091">
    <property type="entry name" value="PAS"/>
    <property type="match status" value="14"/>
</dbReference>
<feature type="modified residue" description="4-aspartylphosphate" evidence="8">
    <location>
        <position position="2107"/>
    </location>
</feature>
<dbReference type="SUPFAM" id="SSF55874">
    <property type="entry name" value="ATPase domain of HSP90 chaperone/DNA topoisomerase II/histidine kinase"/>
    <property type="match status" value="1"/>
</dbReference>
<feature type="domain" description="PAS" evidence="12">
    <location>
        <begin position="1294"/>
        <end position="1365"/>
    </location>
</feature>
<dbReference type="Gene3D" id="3.30.565.10">
    <property type="entry name" value="Histidine kinase-like ATPase, C-terminal domain"/>
    <property type="match status" value="1"/>
</dbReference>
<dbReference type="SMART" id="SM00448">
    <property type="entry name" value="REC"/>
    <property type="match status" value="1"/>
</dbReference>
<evidence type="ECO:0000256" key="7">
    <source>
        <dbReference type="ARBA" id="ARBA00023170"/>
    </source>
</evidence>
<dbReference type="PRINTS" id="PR01033">
    <property type="entry name" value="PHYTOCHROME"/>
</dbReference>
<feature type="domain" description="PAC" evidence="13">
    <location>
        <begin position="1749"/>
        <end position="1801"/>
    </location>
</feature>
<dbReference type="InterPro" id="IPR011006">
    <property type="entry name" value="CheY-like_superfamily"/>
</dbReference>
<dbReference type="CDD" id="cd00082">
    <property type="entry name" value="HisKA"/>
    <property type="match status" value="1"/>
</dbReference>
<feature type="domain" description="PAC" evidence="13">
    <location>
        <begin position="485"/>
        <end position="537"/>
    </location>
</feature>
<dbReference type="SUPFAM" id="SSF47384">
    <property type="entry name" value="Homodimeric domain of signal transducing histidine kinase"/>
    <property type="match status" value="1"/>
</dbReference>
<keyword evidence="4 8" id="KW-0597">Phosphoprotein</keyword>
<keyword evidence="6" id="KW-0418">Kinase</keyword>
<dbReference type="SUPFAM" id="SSF52172">
    <property type="entry name" value="CheY-like"/>
    <property type="match status" value="1"/>
</dbReference>
<evidence type="ECO:0000259" key="13">
    <source>
        <dbReference type="PROSITE" id="PS50113"/>
    </source>
</evidence>
<feature type="domain" description="PAS" evidence="12">
    <location>
        <begin position="662"/>
        <end position="733"/>
    </location>
</feature>
<feature type="domain" description="PAS" evidence="12">
    <location>
        <begin position="1548"/>
        <end position="1619"/>
    </location>
</feature>
<dbReference type="InterPro" id="IPR001610">
    <property type="entry name" value="PAC"/>
</dbReference>
<comment type="subunit">
    <text evidence="2">Homodimer.</text>
</comment>
<feature type="compositionally biased region" description="Basic and acidic residues" evidence="9">
    <location>
        <begin position="8"/>
        <end position="20"/>
    </location>
</feature>
<dbReference type="GO" id="GO:0000155">
    <property type="term" value="F:phosphorelay sensor kinase activity"/>
    <property type="evidence" value="ECO:0007669"/>
    <property type="project" value="InterPro"/>
</dbReference>
<dbReference type="InterPro" id="IPR000700">
    <property type="entry name" value="PAS-assoc_C"/>
</dbReference>
<evidence type="ECO:0000256" key="4">
    <source>
        <dbReference type="ARBA" id="ARBA00022553"/>
    </source>
</evidence>
<dbReference type="NCBIfam" id="TIGR00229">
    <property type="entry name" value="sensory_box"/>
    <property type="match status" value="14"/>
</dbReference>
<dbReference type="PANTHER" id="PTHR43304">
    <property type="entry name" value="PHYTOCHROME-LIKE PROTEIN CPH1"/>
    <property type="match status" value="1"/>
</dbReference>
<dbReference type="Gene3D" id="3.40.50.2300">
    <property type="match status" value="1"/>
</dbReference>
<name>A0AAD3CZ96_9STRA</name>
<dbReference type="InterPro" id="IPR000014">
    <property type="entry name" value="PAS"/>
</dbReference>
<dbReference type="GO" id="GO:0006355">
    <property type="term" value="P:regulation of DNA-templated transcription"/>
    <property type="evidence" value="ECO:0007669"/>
    <property type="project" value="InterPro"/>
</dbReference>
<feature type="domain" description="PAC" evidence="13">
    <location>
        <begin position="1114"/>
        <end position="1166"/>
    </location>
</feature>
<feature type="domain" description="PAC" evidence="13">
    <location>
        <begin position="231"/>
        <end position="283"/>
    </location>
</feature>
<dbReference type="Gene3D" id="3.30.450.20">
    <property type="entry name" value="PAS domain"/>
    <property type="match status" value="14"/>
</dbReference>
<feature type="domain" description="PAS" evidence="12">
    <location>
        <begin position="786"/>
        <end position="857"/>
    </location>
</feature>
<accession>A0AAD3CZ96</accession>
<dbReference type="PROSITE" id="PS50113">
    <property type="entry name" value="PAC"/>
    <property type="match status" value="12"/>
</dbReference>
<feature type="domain" description="PAC" evidence="13">
    <location>
        <begin position="860"/>
        <end position="912"/>
    </location>
</feature>
<dbReference type="SMART" id="SM00086">
    <property type="entry name" value="PAC"/>
    <property type="match status" value="14"/>
</dbReference>
<dbReference type="Proteomes" id="UP001054902">
    <property type="component" value="Unassembled WGS sequence"/>
</dbReference>
<feature type="domain" description="PAS" evidence="12">
    <location>
        <begin position="1675"/>
        <end position="1746"/>
    </location>
</feature>
<dbReference type="PANTHER" id="PTHR43304:SF1">
    <property type="entry name" value="PAC DOMAIN-CONTAINING PROTEIN"/>
    <property type="match status" value="1"/>
</dbReference>
<feature type="domain" description="PAC" evidence="13">
    <location>
        <begin position="1241"/>
        <end position="1293"/>
    </location>
</feature>
<feature type="domain" description="PAC" evidence="13">
    <location>
        <begin position="1368"/>
        <end position="1420"/>
    </location>
</feature>
<feature type="domain" description="PAS" evidence="12">
    <location>
        <begin position="1421"/>
        <end position="1492"/>
    </location>
</feature>
<sequence length="2192" mass="243862">MKRSNSNGDDRSDEKRKQTKAERIDEILRLSQVDMAHELRKLVDSANAPIFGIDIHGRVNEWNFKTAEITGYSREEAFDKPLVKTFIAPRFRESVQEVLDKALKGIETANYELEFDTKTNETRFLLVNASTRRDIDNRIVGVVGVAQDVTESTKHDRAVASAARELRNLVNTANAPIFGIDKNGRINEWNDKTAEITGYSREEAQKLPLTKLLEPNVKLIMDKALQGIETSNFEIEFHNRERQERHMLVNATTRRDENANIVGVLGVGQDVTEVTKHDREVAAMANELRQLINTANAPIFGIDVDGKVNEWNNKTVEITGFSKDEAMGKELISTFIVAKLRNSVQRVLDDALRGIETSNYELEFRTKSKESRYLLVNATTRRNADQCIIGVVGVAQDVTEAAKHDREVASIANELRQLVDTANAPIFGIDIHGTVNEWNNKTVEITGYSRREAIGKPLVTGFIVKKLRASVQQVMSNALKGIETSNYELEFRTKSNQIRYLLVNATTRRDADRNIIGVVGVAQDVTETAKHDREVAAMANELRQLVDTANAPIFGIDLNGLVNEWNEKTAEITGYTKDEAIGKPLVNTFIVKKLRDSVQHVLDNALRGQETSNYELEFRTKSSEIRYLLVNATTRKDPENNIVGVAQDVTETAKHDREVAAMANELRQLVDTANAPIFGIDVDGNVNEWNNKTAEITGYSKNFALGKPLVPTFIMPELQKSVQYVLDQALHGNETSNYELEFCSASDEIRYLLVNATTRRDAENNIVGVAQDVTETKSNDRAVAAMASELRQLVDTANAPIFGIDVEGNVNEWNQKTAEITGYSRNEAIDKPLVSGFIVPKLQKSVQEVMMNALRGIETSNYELEFKTKNDEVRYLLVNATTRRDAKHNIIGVVGVAQDVTESTKNERSVAAMADELRQFVDKANAPIFGIDRFGLVNEWNDKTAEITGFSSREALGKPLVSTFIVPKLQASVRNILENALIGKETSNYELEFTTKSNEIRYLLVNATTRRDPDANIVGVIGVAQDVTESSKNDRAVAAMAHELRQLVDTANAPIFGIDVDGKVNEWNNKTAEITGFSKDEALGMNLVSTFIVPSLRQSVHEVMDKALGGVETSNYELEFETKSKEIRYLLVNATTRRDAEYNITGVVGVAQDVTESTKNDRAMTAMARELRQLVDKANAPIFGIDVKGDVNEWNDKTVEITGYSRQEAIGNPLVETFIVPSLRHSVQEVLDNALRGVETSNYELEFRTKSNEVRYLLVNATTRRNDDNAIIGVVGVAQDVTEAAKHDRAVAAMANELRQLVDTANAPIFGIDVNGNVNEWNNKTAEITGFRKDEAMGKPLVTTFIVESLKSSVQEIMDNALSGKETSNYELEFQTKAGRIRYLLVNATTRRDAEGNVVGVVGVAQDVTEAAQHDRAVAAMANELRQLVDTANAPIFGIDVHGLVNEWNDKTAEITGFTKDEALDLPLVETFIVPNLRKSVHEVMDNALRGQGTSNYELEFRTKDKEIRYLLVNATTRRDVDNKIVGVVGVAQDVTEAAKHDRAVAVMANELRQLVDTANAPIFGIDVDGKVNEWNNKTAEITGFSKDEAYGKQLVTTFIVPKLRNSVKEILDNALKGKETSNYELEIRTKTNEFRYLLVNATTRRNAENRIIGVVGVAQDVTEAAQRDRAVAAMANELRQLVDTANAPIFGIDVRGNVNEWNDKTAEITGYSKDEAFNKPLVSTFIVEKLRPSVQQVLDNALQGNETSNYELEFETKSKEIRYLLVNATTRRDAESNIVGVVGVAQDVTDDRKHSQELREMQYIRASQEAKVETERNMTAYFAHELRNPLHAIDSALISMPETGMPIEAQQLVDAMKLCTGFMSSIMNNLLDVRKMEEGKMTLSLAPICLEDILNGVYKMLLPSVRPGVSFRVQCRVGDKGWVLGDAHRIQQVMTNVVTNAIKYTTSGSIVLVMEWVDDNVQFECCDTGPGIPKKEQKKLFERFVQRGGAPGTGLGLAIAKHLVDLTGGSIRFYSDPTIKSGTSCVVKMPLKECDEPEQEVVEELPAMIQAAVSVLIIDDVKMNRLMLRRRMKKAIVPNATIMEACTGEEALEICAEKKFDIIIVDQYMEEAGGVLVGTDVVFAMRRQRLDSIIIGCSGNDMDDLFKEAGADWVWKKPMPSNATIVKQLRQGLRKRKAATSKEKASCLPVH</sequence>
<dbReference type="EMBL" id="BLLK01000047">
    <property type="protein sequence ID" value="GFH54742.1"/>
    <property type="molecule type" value="Genomic_DNA"/>
</dbReference>
<dbReference type="PROSITE" id="PS50112">
    <property type="entry name" value="PAS"/>
    <property type="match status" value="14"/>
</dbReference>
<feature type="domain" description="PAC" evidence="13">
    <location>
        <begin position="358"/>
        <end position="410"/>
    </location>
</feature>
<evidence type="ECO:0000259" key="12">
    <source>
        <dbReference type="PROSITE" id="PS50112"/>
    </source>
</evidence>
<dbReference type="Gene3D" id="1.10.287.130">
    <property type="match status" value="1"/>
</dbReference>
<dbReference type="CDD" id="cd00130">
    <property type="entry name" value="PAS"/>
    <property type="match status" value="14"/>
</dbReference>
<protein>
    <recommendedName>
        <fullName evidence="3">histidine kinase</fullName>
        <ecNumber evidence="3">2.7.13.3</ecNumber>
    </recommendedName>
</protein>
<dbReference type="InterPro" id="IPR003661">
    <property type="entry name" value="HisK_dim/P_dom"/>
</dbReference>
<feature type="domain" description="Response regulatory" evidence="11">
    <location>
        <begin position="2055"/>
        <end position="2173"/>
    </location>
</feature>
<dbReference type="Pfam" id="PF00512">
    <property type="entry name" value="HisKA"/>
    <property type="match status" value="1"/>
</dbReference>
<proteinExistence type="predicted"/>
<comment type="catalytic activity">
    <reaction evidence="1">
        <text>ATP + protein L-histidine = ADP + protein N-phospho-L-histidine.</text>
        <dbReference type="EC" id="2.7.13.3"/>
    </reaction>
</comment>
<dbReference type="InterPro" id="IPR013767">
    <property type="entry name" value="PAS_fold"/>
</dbReference>
<dbReference type="InterPro" id="IPR001294">
    <property type="entry name" value="Phytochrome"/>
</dbReference>
<feature type="domain" description="PAC" evidence="13">
    <location>
        <begin position="109"/>
        <end position="161"/>
    </location>
</feature>
<dbReference type="PROSITE" id="PS50110">
    <property type="entry name" value="RESPONSE_REGULATORY"/>
    <property type="match status" value="1"/>
</dbReference>
<keyword evidence="7" id="KW-0675">Receptor</keyword>
<feature type="domain" description="PAC" evidence="13">
    <location>
        <begin position="1622"/>
        <end position="1674"/>
    </location>
</feature>
<feature type="domain" description="PAC" evidence="13">
    <location>
        <begin position="1495"/>
        <end position="1547"/>
    </location>
</feature>
<evidence type="ECO:0000256" key="6">
    <source>
        <dbReference type="ARBA" id="ARBA00022777"/>
    </source>
</evidence>
<dbReference type="SMART" id="SM00387">
    <property type="entry name" value="HATPase_c"/>
    <property type="match status" value="1"/>
</dbReference>
<dbReference type="InterPro" id="IPR001789">
    <property type="entry name" value="Sig_transdc_resp-reg_receiver"/>
</dbReference>
<reference evidence="14 15" key="1">
    <citation type="journal article" date="2021" name="Sci. Rep.">
        <title>The genome of the diatom Chaetoceros tenuissimus carries an ancient integrated fragment of an extant virus.</title>
        <authorList>
            <person name="Hongo Y."/>
            <person name="Kimura K."/>
            <person name="Takaki Y."/>
            <person name="Yoshida Y."/>
            <person name="Baba S."/>
            <person name="Kobayashi G."/>
            <person name="Nagasaki K."/>
            <person name="Hano T."/>
            <person name="Tomaru Y."/>
        </authorList>
    </citation>
    <scope>NUCLEOTIDE SEQUENCE [LARGE SCALE GENOMIC DNA]</scope>
    <source>
        <strain evidence="14 15">NIES-3715</strain>
    </source>
</reference>
<evidence type="ECO:0000313" key="15">
    <source>
        <dbReference type="Proteomes" id="UP001054902"/>
    </source>
</evidence>
<evidence type="ECO:0000313" key="14">
    <source>
        <dbReference type="EMBL" id="GFH54742.1"/>
    </source>
</evidence>
<feature type="region of interest" description="Disordered" evidence="9">
    <location>
        <begin position="1"/>
        <end position="20"/>
    </location>
</feature>
<evidence type="ECO:0000256" key="3">
    <source>
        <dbReference type="ARBA" id="ARBA00012438"/>
    </source>
</evidence>
<keyword evidence="15" id="KW-1185">Reference proteome</keyword>
<dbReference type="InterPro" id="IPR036890">
    <property type="entry name" value="HATPase_C_sf"/>
</dbReference>
<dbReference type="PROSITE" id="PS50109">
    <property type="entry name" value="HIS_KIN"/>
    <property type="match status" value="1"/>
</dbReference>
<dbReference type="SMART" id="SM00388">
    <property type="entry name" value="HisKA"/>
    <property type="match status" value="1"/>
</dbReference>
<feature type="domain" description="PAS" evidence="12">
    <location>
        <begin position="35"/>
        <end position="106"/>
    </location>
</feature>
<feature type="domain" description="PAC" evidence="13">
    <location>
        <begin position="987"/>
        <end position="1039"/>
    </location>
</feature>
<feature type="domain" description="PAS" evidence="12">
    <location>
        <begin position="538"/>
        <end position="609"/>
    </location>
</feature>
<dbReference type="InterPro" id="IPR003594">
    <property type="entry name" value="HATPase_dom"/>
</dbReference>
<comment type="caution">
    <text evidence="14">The sequence shown here is derived from an EMBL/GenBank/DDBJ whole genome shotgun (WGS) entry which is preliminary data.</text>
</comment>
<dbReference type="Pfam" id="PF00072">
    <property type="entry name" value="Response_reg"/>
    <property type="match status" value="1"/>
</dbReference>
<evidence type="ECO:0000256" key="1">
    <source>
        <dbReference type="ARBA" id="ARBA00000085"/>
    </source>
</evidence>
<dbReference type="InterPro" id="IPR036097">
    <property type="entry name" value="HisK_dim/P_sf"/>
</dbReference>
<dbReference type="GO" id="GO:0009584">
    <property type="term" value="P:detection of visible light"/>
    <property type="evidence" value="ECO:0007669"/>
    <property type="project" value="InterPro"/>
</dbReference>
<feature type="domain" description="PAS" evidence="12">
    <location>
        <begin position="1040"/>
        <end position="1111"/>
    </location>
</feature>
<dbReference type="InterPro" id="IPR035965">
    <property type="entry name" value="PAS-like_dom_sf"/>
</dbReference>
<feature type="domain" description="PAS" evidence="12">
    <location>
        <begin position="1167"/>
        <end position="1238"/>
    </location>
</feature>
<evidence type="ECO:0000259" key="10">
    <source>
        <dbReference type="PROSITE" id="PS50109"/>
    </source>
</evidence>
<dbReference type="SUPFAM" id="SSF55785">
    <property type="entry name" value="PYP-like sensor domain (PAS domain)"/>
    <property type="match status" value="14"/>
</dbReference>
<feature type="domain" description="PAS" evidence="12">
    <location>
        <begin position="913"/>
        <end position="984"/>
    </location>
</feature>
<dbReference type="Pfam" id="PF00989">
    <property type="entry name" value="PAS"/>
    <property type="match status" value="14"/>
</dbReference>
<feature type="domain" description="PAS" evidence="12">
    <location>
        <begin position="162"/>
        <end position="232"/>
    </location>
</feature>
<dbReference type="InterPro" id="IPR052162">
    <property type="entry name" value="Sensor_kinase/Photoreceptor"/>
</dbReference>
<dbReference type="InterPro" id="IPR005467">
    <property type="entry name" value="His_kinase_dom"/>
</dbReference>